<dbReference type="GO" id="GO:0004065">
    <property type="term" value="F:arylsulfatase activity"/>
    <property type="evidence" value="ECO:0007669"/>
    <property type="project" value="TreeGrafter"/>
</dbReference>
<comment type="similarity">
    <text evidence="2">Belongs to the sulfatase family.</text>
</comment>
<evidence type="ECO:0000256" key="1">
    <source>
        <dbReference type="ARBA" id="ARBA00001913"/>
    </source>
</evidence>
<keyword evidence="6" id="KW-0106">Calcium</keyword>
<dbReference type="OrthoDB" id="103349at2759"/>
<dbReference type="Proteomes" id="UP000230750">
    <property type="component" value="Unassembled WGS sequence"/>
</dbReference>
<keyword evidence="7" id="KW-0325">Glycoprotein</keyword>
<feature type="domain" description="Sulfatase N-terminal" evidence="9">
    <location>
        <begin position="30"/>
        <end position="320"/>
    </location>
</feature>
<dbReference type="STRING" id="307972.A0A2G8KM78"/>
<evidence type="ECO:0000256" key="8">
    <source>
        <dbReference type="SAM" id="SignalP"/>
    </source>
</evidence>
<dbReference type="SUPFAM" id="SSF53649">
    <property type="entry name" value="Alkaline phosphatase-like"/>
    <property type="match status" value="1"/>
</dbReference>
<dbReference type="FunFam" id="3.40.720.10:FF:000023">
    <property type="entry name" value="Arylsulfatase A"/>
    <property type="match status" value="1"/>
</dbReference>
<keyword evidence="3" id="KW-0479">Metal-binding</keyword>
<dbReference type="PROSITE" id="PS00523">
    <property type="entry name" value="SULFATASE_1"/>
    <property type="match status" value="1"/>
</dbReference>
<accession>A0A2G8KM78</accession>
<dbReference type="Gene3D" id="3.30.1120.10">
    <property type="match status" value="1"/>
</dbReference>
<dbReference type="Gene3D" id="3.40.720.10">
    <property type="entry name" value="Alkaline Phosphatase, subunit A"/>
    <property type="match status" value="1"/>
</dbReference>
<protein>
    <submittedName>
        <fullName evidence="10">Putative arylsulfatase A</fullName>
    </submittedName>
</protein>
<evidence type="ECO:0000256" key="2">
    <source>
        <dbReference type="ARBA" id="ARBA00008779"/>
    </source>
</evidence>
<sequence length="467" mass="52685">MKDLERYRAVFSSLVFLFSFATSVTQGSQPNIVILFADDFGYGDLPSYGHPTSEAPSLEKLIENGLRFTDFYSANPVCTPSRAALLTGRQPPRTGMYPGVLYPQSSGGMPLEEVTIAEILKPLNYRTAIVGKWHLGVGKNNTFMPTNQGFDYYYGIPYTHDMCPCVTCFYPNDTCYYNCNTKVVSCPLFENEKIVQQPTDFVTLADDLVIKAKTFIADSVTKKQPFFLYYAFHHTHNPQFAGKKFRNSTVRGSFGDSLAEMDWNIGEVMSQLKESGVEENTFVFFTSDNGPCLIFPFRQGSSGLLKCGKGTTYEGGQRVPETFFYYPSFSLPYIGVFAVRYKQYKAHYLTAGNSNSGNKNHDEDCRASAEMTPHAPPLLFDLYQDPSEQFNLNNNADYQEVMTKIYDLKVKYEANMVWRESEVEKGFDSSLEPCCNPGCEPFPACCQCSSTYSETEYLKFIPSIDRI</sequence>
<evidence type="ECO:0000256" key="6">
    <source>
        <dbReference type="ARBA" id="ARBA00022837"/>
    </source>
</evidence>
<dbReference type="InterPro" id="IPR017850">
    <property type="entry name" value="Alkaline_phosphatase_core_sf"/>
</dbReference>
<feature type="signal peptide" evidence="8">
    <location>
        <begin position="1"/>
        <end position="27"/>
    </location>
</feature>
<dbReference type="Pfam" id="PF14707">
    <property type="entry name" value="Sulfatase_C"/>
    <property type="match status" value="1"/>
</dbReference>
<feature type="chain" id="PRO_5013748553" evidence="8">
    <location>
        <begin position="28"/>
        <end position="467"/>
    </location>
</feature>
<keyword evidence="5" id="KW-0378">Hydrolase</keyword>
<evidence type="ECO:0000256" key="3">
    <source>
        <dbReference type="ARBA" id="ARBA00022723"/>
    </source>
</evidence>
<dbReference type="PANTHER" id="PTHR42693:SF11">
    <property type="entry name" value="ARYLSULFATASE A"/>
    <property type="match status" value="1"/>
</dbReference>
<reference evidence="10 11" key="1">
    <citation type="journal article" date="2017" name="PLoS Biol.">
        <title>The sea cucumber genome provides insights into morphological evolution and visceral regeneration.</title>
        <authorList>
            <person name="Zhang X."/>
            <person name="Sun L."/>
            <person name="Yuan J."/>
            <person name="Sun Y."/>
            <person name="Gao Y."/>
            <person name="Zhang L."/>
            <person name="Li S."/>
            <person name="Dai H."/>
            <person name="Hamel J.F."/>
            <person name="Liu C."/>
            <person name="Yu Y."/>
            <person name="Liu S."/>
            <person name="Lin W."/>
            <person name="Guo K."/>
            <person name="Jin S."/>
            <person name="Xu P."/>
            <person name="Storey K.B."/>
            <person name="Huan P."/>
            <person name="Zhang T."/>
            <person name="Zhou Y."/>
            <person name="Zhang J."/>
            <person name="Lin C."/>
            <person name="Li X."/>
            <person name="Xing L."/>
            <person name="Huo D."/>
            <person name="Sun M."/>
            <person name="Wang L."/>
            <person name="Mercier A."/>
            <person name="Li F."/>
            <person name="Yang H."/>
            <person name="Xiang J."/>
        </authorList>
    </citation>
    <scope>NUCLEOTIDE SEQUENCE [LARGE SCALE GENOMIC DNA]</scope>
    <source>
        <strain evidence="10">Shaxun</strain>
        <tissue evidence="10">Muscle</tissue>
    </source>
</reference>
<comment type="cofactor">
    <cofactor evidence="1">
        <name>Ca(2+)</name>
        <dbReference type="ChEBI" id="CHEBI:29108"/>
    </cofactor>
</comment>
<organism evidence="10 11">
    <name type="scientific">Stichopus japonicus</name>
    <name type="common">Sea cucumber</name>
    <dbReference type="NCBI Taxonomy" id="307972"/>
    <lineage>
        <taxon>Eukaryota</taxon>
        <taxon>Metazoa</taxon>
        <taxon>Echinodermata</taxon>
        <taxon>Eleutherozoa</taxon>
        <taxon>Echinozoa</taxon>
        <taxon>Holothuroidea</taxon>
        <taxon>Aspidochirotacea</taxon>
        <taxon>Aspidochirotida</taxon>
        <taxon>Stichopodidae</taxon>
        <taxon>Apostichopus</taxon>
    </lineage>
</organism>
<dbReference type="GO" id="GO:0046872">
    <property type="term" value="F:metal ion binding"/>
    <property type="evidence" value="ECO:0007669"/>
    <property type="project" value="UniProtKB-KW"/>
</dbReference>
<gene>
    <name evidence="10" type="ORF">BSL78_14008</name>
</gene>
<dbReference type="InterPro" id="IPR050738">
    <property type="entry name" value="Sulfatase"/>
</dbReference>
<evidence type="ECO:0000259" key="9">
    <source>
        <dbReference type="Pfam" id="PF00884"/>
    </source>
</evidence>
<dbReference type="EMBL" id="MRZV01000480">
    <property type="protein sequence ID" value="PIK49111.1"/>
    <property type="molecule type" value="Genomic_DNA"/>
</dbReference>
<dbReference type="PANTHER" id="PTHR42693">
    <property type="entry name" value="ARYLSULFATASE FAMILY MEMBER"/>
    <property type="match status" value="1"/>
</dbReference>
<evidence type="ECO:0000256" key="7">
    <source>
        <dbReference type="ARBA" id="ARBA00023180"/>
    </source>
</evidence>
<keyword evidence="4 8" id="KW-0732">Signal</keyword>
<evidence type="ECO:0000313" key="11">
    <source>
        <dbReference type="Proteomes" id="UP000230750"/>
    </source>
</evidence>
<dbReference type="AlphaFoldDB" id="A0A2G8KM78"/>
<dbReference type="InterPro" id="IPR000917">
    <property type="entry name" value="Sulfatase_N"/>
</dbReference>
<evidence type="ECO:0000256" key="5">
    <source>
        <dbReference type="ARBA" id="ARBA00022801"/>
    </source>
</evidence>
<comment type="caution">
    <text evidence="10">The sequence shown here is derived from an EMBL/GenBank/DDBJ whole genome shotgun (WGS) entry which is preliminary data.</text>
</comment>
<keyword evidence="11" id="KW-1185">Reference proteome</keyword>
<dbReference type="Pfam" id="PF00884">
    <property type="entry name" value="Sulfatase"/>
    <property type="match status" value="1"/>
</dbReference>
<evidence type="ECO:0000256" key="4">
    <source>
        <dbReference type="ARBA" id="ARBA00022729"/>
    </source>
</evidence>
<name>A0A2G8KM78_STIJA</name>
<dbReference type="InterPro" id="IPR024607">
    <property type="entry name" value="Sulfatase_CS"/>
</dbReference>
<proteinExistence type="inferred from homology"/>
<evidence type="ECO:0000313" key="10">
    <source>
        <dbReference type="EMBL" id="PIK49111.1"/>
    </source>
</evidence>